<keyword evidence="1" id="KW-0472">Membrane</keyword>
<dbReference type="InterPro" id="IPR024232">
    <property type="entry name" value="SpoIIIAH"/>
</dbReference>
<dbReference type="Gene3D" id="1.10.287.4300">
    <property type="entry name" value="Stage III sporulation protein AH-like"/>
    <property type="match status" value="1"/>
</dbReference>
<organism evidence="2 3">
    <name type="scientific">Ruminococcus champanellensis (strain DSM 18848 / JCM 17042 / KCTC 15320 / 18P13)</name>
    <dbReference type="NCBI Taxonomy" id="213810"/>
    <lineage>
        <taxon>Bacteria</taxon>
        <taxon>Bacillati</taxon>
        <taxon>Bacillota</taxon>
        <taxon>Clostridia</taxon>
        <taxon>Eubacteriales</taxon>
        <taxon>Oscillospiraceae</taxon>
        <taxon>Ruminococcus</taxon>
    </lineage>
</organism>
<dbReference type="RefSeq" id="WP_015558848.1">
    <property type="nucleotide sequence ID" value="NC_021039.1"/>
</dbReference>
<protein>
    <recommendedName>
        <fullName evidence="4">Stage III sporulation protein AH</fullName>
    </recommendedName>
</protein>
<keyword evidence="3" id="KW-1185">Reference proteome</keyword>
<name>D4LE97_RUMC1</name>
<reference evidence="2" key="2">
    <citation type="submission" date="2010-03" db="EMBL/GenBank/DDBJ databases">
        <authorList>
            <person name="Pajon A."/>
        </authorList>
    </citation>
    <scope>NUCLEOTIDE SEQUENCE</scope>
    <source>
        <strain evidence="2">Type strain: 18P13</strain>
    </source>
</reference>
<dbReference type="EMBL" id="FP929052">
    <property type="protein sequence ID" value="CBL17942.1"/>
    <property type="molecule type" value="Genomic_DNA"/>
</dbReference>
<dbReference type="HOGENOM" id="CLU_105396_2_1_9"/>
<evidence type="ECO:0008006" key="4">
    <source>
        <dbReference type="Google" id="ProtNLM"/>
    </source>
</evidence>
<accession>D4LE97</accession>
<dbReference type="AlphaFoldDB" id="D4LE97"/>
<dbReference type="BioCyc" id="RCHA213810:RUM_RS09205-MONOMER"/>
<evidence type="ECO:0000313" key="2">
    <source>
        <dbReference type="EMBL" id="CBL17942.1"/>
    </source>
</evidence>
<keyword evidence="1" id="KW-1133">Transmembrane helix</keyword>
<dbReference type="STRING" id="213810.RUM_18970"/>
<sequence length="186" mass="19863">MKKPNLIIGKKQIILSCLTLMLAIAVYVNYVLSDQSLADPSVSTNAPVVGQQAEEQSGNYGDTQFVNGSSTADYFAQARLEKQTSRDNAVQTLQSIMGGGDLSEDEMVTNAINAVELSKLVESEGNIESLIKAQGFNECVVYLDGTSAKVVVQTDGMEAAQAAAIKDIILGEVSVPAENIRIFEVK</sequence>
<dbReference type="Proteomes" id="UP000007054">
    <property type="component" value="Chromosome"/>
</dbReference>
<evidence type="ECO:0000313" key="3">
    <source>
        <dbReference type="Proteomes" id="UP000007054"/>
    </source>
</evidence>
<dbReference type="InterPro" id="IPR038503">
    <property type="entry name" value="SpoIIIAH_sf"/>
</dbReference>
<feature type="transmembrane region" description="Helical" evidence="1">
    <location>
        <begin position="12"/>
        <end position="32"/>
    </location>
</feature>
<dbReference type="KEGG" id="rch:RUM_18970"/>
<proteinExistence type="predicted"/>
<reference evidence="2" key="1">
    <citation type="submission" date="2010-03" db="EMBL/GenBank/DDBJ databases">
        <title>The genome sequence of Ruminococcus sp. 18P13.</title>
        <authorList>
            <consortium name="metaHIT consortium -- http://www.metahit.eu/"/>
            <person name="Pajon A."/>
            <person name="Turner K."/>
            <person name="Parkhill J."/>
            <person name="Bernalier A."/>
        </authorList>
    </citation>
    <scope>NUCLEOTIDE SEQUENCE [LARGE SCALE GENOMIC DNA]</scope>
    <source>
        <strain evidence="2">Type strain: 18P13</strain>
    </source>
</reference>
<gene>
    <name evidence="2" type="ordered locus">RUM_18970</name>
</gene>
<dbReference type="Pfam" id="PF12685">
    <property type="entry name" value="SpoIIIAH"/>
    <property type="match status" value="1"/>
</dbReference>
<evidence type="ECO:0000256" key="1">
    <source>
        <dbReference type="SAM" id="Phobius"/>
    </source>
</evidence>
<keyword evidence="1" id="KW-0812">Transmembrane</keyword>
<dbReference type="GeneID" id="83156571"/>
<dbReference type="PATRIC" id="fig|213810.4.peg.1796"/>